<sequence>MVSPSTTHAHTKIPHSLLSERVTNGYPKLVASKDPGTRAFTAASVFTAMIFIPLCQHFQAWSLAIDGFPYKALFSHLIPHQSWLIISLLSPPVHASGPHCKLHCYTGDVSR</sequence>
<keyword evidence="2" id="KW-1185">Reference proteome</keyword>
<dbReference type="EMBL" id="BLXT01000514">
    <property type="protein sequence ID" value="GFN77956.1"/>
    <property type="molecule type" value="Genomic_DNA"/>
</dbReference>
<organism evidence="1 2">
    <name type="scientific">Plakobranchus ocellatus</name>
    <dbReference type="NCBI Taxonomy" id="259542"/>
    <lineage>
        <taxon>Eukaryota</taxon>
        <taxon>Metazoa</taxon>
        <taxon>Spiralia</taxon>
        <taxon>Lophotrochozoa</taxon>
        <taxon>Mollusca</taxon>
        <taxon>Gastropoda</taxon>
        <taxon>Heterobranchia</taxon>
        <taxon>Euthyneura</taxon>
        <taxon>Panpulmonata</taxon>
        <taxon>Sacoglossa</taxon>
        <taxon>Placobranchoidea</taxon>
        <taxon>Plakobranchidae</taxon>
        <taxon>Plakobranchus</taxon>
    </lineage>
</organism>
<accession>A0AAV3Y5D1</accession>
<dbReference type="AlphaFoldDB" id="A0AAV3Y5D1"/>
<name>A0AAV3Y5D1_9GAST</name>
<protein>
    <submittedName>
        <fullName evidence="1">Uncharacterized protein</fullName>
    </submittedName>
</protein>
<evidence type="ECO:0000313" key="2">
    <source>
        <dbReference type="Proteomes" id="UP000735302"/>
    </source>
</evidence>
<gene>
    <name evidence="1" type="ORF">PoB_000446200</name>
</gene>
<comment type="caution">
    <text evidence="1">The sequence shown here is derived from an EMBL/GenBank/DDBJ whole genome shotgun (WGS) entry which is preliminary data.</text>
</comment>
<reference evidence="1 2" key="1">
    <citation type="journal article" date="2021" name="Elife">
        <title>Chloroplast acquisition without the gene transfer in kleptoplastic sea slugs, Plakobranchus ocellatus.</title>
        <authorList>
            <person name="Maeda T."/>
            <person name="Takahashi S."/>
            <person name="Yoshida T."/>
            <person name="Shimamura S."/>
            <person name="Takaki Y."/>
            <person name="Nagai Y."/>
            <person name="Toyoda A."/>
            <person name="Suzuki Y."/>
            <person name="Arimoto A."/>
            <person name="Ishii H."/>
            <person name="Satoh N."/>
            <person name="Nishiyama T."/>
            <person name="Hasebe M."/>
            <person name="Maruyama T."/>
            <person name="Minagawa J."/>
            <person name="Obokata J."/>
            <person name="Shigenobu S."/>
        </authorList>
    </citation>
    <scope>NUCLEOTIDE SEQUENCE [LARGE SCALE GENOMIC DNA]</scope>
</reference>
<evidence type="ECO:0000313" key="1">
    <source>
        <dbReference type="EMBL" id="GFN77956.1"/>
    </source>
</evidence>
<dbReference type="Proteomes" id="UP000735302">
    <property type="component" value="Unassembled WGS sequence"/>
</dbReference>
<proteinExistence type="predicted"/>